<evidence type="ECO:0000256" key="4">
    <source>
        <dbReference type="ARBA" id="ARBA00022525"/>
    </source>
</evidence>
<evidence type="ECO:0000256" key="2">
    <source>
        <dbReference type="ARBA" id="ARBA00006050"/>
    </source>
</evidence>
<dbReference type="Proteomes" id="UP001187415">
    <property type="component" value="Unassembled WGS sequence"/>
</dbReference>
<dbReference type="InterPro" id="IPR003443">
    <property type="entry name" value="IL-15/IL-21_fam"/>
</dbReference>
<evidence type="ECO:0000313" key="9">
    <source>
        <dbReference type="Proteomes" id="UP001187415"/>
    </source>
</evidence>
<dbReference type="InterPro" id="IPR009079">
    <property type="entry name" value="4_helix_cytokine-like_core"/>
</dbReference>
<gene>
    <name evidence="8" type="ORF">Q5P01_008644</name>
</gene>
<reference evidence="8" key="1">
    <citation type="submission" date="2023-07" db="EMBL/GenBank/DDBJ databases">
        <title>Chromosome-level Genome Assembly of Striped Snakehead (Channa striata).</title>
        <authorList>
            <person name="Liu H."/>
        </authorList>
    </citation>
    <scope>NUCLEOTIDE SEQUENCE</scope>
    <source>
        <strain evidence="8">Gz</strain>
        <tissue evidence="8">Muscle</tissue>
    </source>
</reference>
<dbReference type="GO" id="GO:0005126">
    <property type="term" value="F:cytokine receptor binding"/>
    <property type="evidence" value="ECO:0007669"/>
    <property type="project" value="InterPro"/>
</dbReference>
<comment type="subcellular location">
    <subcellularLocation>
        <location evidence="1">Secreted</location>
    </subcellularLocation>
</comment>
<keyword evidence="9" id="KW-1185">Reference proteome</keyword>
<accession>A0AA88SZJ1</accession>
<dbReference type="Gene3D" id="1.20.1250.70">
    <property type="entry name" value="Interleukin-15/Interleukin-21"/>
    <property type="match status" value="1"/>
</dbReference>
<dbReference type="AlphaFoldDB" id="A0AA88SZJ1"/>
<dbReference type="SUPFAM" id="SSF47266">
    <property type="entry name" value="4-helical cytokines"/>
    <property type="match status" value="1"/>
</dbReference>
<organism evidence="8 9">
    <name type="scientific">Channa striata</name>
    <name type="common">Snakehead murrel</name>
    <name type="synonym">Ophicephalus striatus</name>
    <dbReference type="NCBI Taxonomy" id="64152"/>
    <lineage>
        <taxon>Eukaryota</taxon>
        <taxon>Metazoa</taxon>
        <taxon>Chordata</taxon>
        <taxon>Craniata</taxon>
        <taxon>Vertebrata</taxon>
        <taxon>Euteleostomi</taxon>
        <taxon>Actinopterygii</taxon>
        <taxon>Neopterygii</taxon>
        <taxon>Teleostei</taxon>
        <taxon>Neoteleostei</taxon>
        <taxon>Acanthomorphata</taxon>
        <taxon>Anabantaria</taxon>
        <taxon>Anabantiformes</taxon>
        <taxon>Channoidei</taxon>
        <taxon>Channidae</taxon>
        <taxon>Channa</taxon>
    </lineage>
</organism>
<keyword evidence="3 7" id="KW-0202">Cytokine</keyword>
<keyword evidence="6" id="KW-1015">Disulfide bond</keyword>
<dbReference type="Pfam" id="PF02372">
    <property type="entry name" value="IL15"/>
    <property type="match status" value="1"/>
</dbReference>
<name>A0AA88SZJ1_CHASR</name>
<comment type="caution">
    <text evidence="8">The sequence shown here is derived from an EMBL/GenBank/DDBJ whole genome shotgun (WGS) entry which is preliminary data.</text>
</comment>
<keyword evidence="5" id="KW-0732">Signal</keyword>
<evidence type="ECO:0000313" key="8">
    <source>
        <dbReference type="EMBL" id="KAK2848810.1"/>
    </source>
</evidence>
<evidence type="ECO:0000256" key="3">
    <source>
        <dbReference type="ARBA" id="ARBA00022514"/>
    </source>
</evidence>
<dbReference type="GO" id="GO:0006955">
    <property type="term" value="P:immune response"/>
    <property type="evidence" value="ECO:0007669"/>
    <property type="project" value="InterPro"/>
</dbReference>
<dbReference type="EMBL" id="JAUPFM010000006">
    <property type="protein sequence ID" value="KAK2848810.1"/>
    <property type="molecule type" value="Genomic_DNA"/>
</dbReference>
<keyword evidence="4" id="KW-0964">Secreted</keyword>
<dbReference type="GO" id="GO:0005615">
    <property type="term" value="C:extracellular space"/>
    <property type="evidence" value="ECO:0007669"/>
    <property type="project" value="UniProtKB-KW"/>
</dbReference>
<evidence type="ECO:0000256" key="6">
    <source>
        <dbReference type="ARBA" id="ARBA00023157"/>
    </source>
</evidence>
<evidence type="ECO:0000256" key="5">
    <source>
        <dbReference type="ARBA" id="ARBA00022729"/>
    </source>
</evidence>
<protein>
    <recommendedName>
        <fullName evidence="7">Interleukin</fullName>
    </recommendedName>
</protein>
<comment type="similarity">
    <text evidence="2 7">Belongs to the IL-15/IL-21 family.</text>
</comment>
<evidence type="ECO:0000256" key="7">
    <source>
        <dbReference type="RuleBase" id="RU003453"/>
    </source>
</evidence>
<sequence length="106" mass="12265">MRTDVKCLNDSTFYAPDNIKDECITAALECVLREFNVTVRDECTDPKQYIDQEIDYLDQIIQHRPEAGHDVKSSKCQCERWSQTPFDEFLNKVQSLIELSNTASKS</sequence>
<dbReference type="GO" id="GO:0005125">
    <property type="term" value="F:cytokine activity"/>
    <property type="evidence" value="ECO:0007669"/>
    <property type="project" value="UniProtKB-KW"/>
</dbReference>
<evidence type="ECO:0000256" key="1">
    <source>
        <dbReference type="ARBA" id="ARBA00004613"/>
    </source>
</evidence>
<proteinExistence type="inferred from homology"/>